<sequence length="155" mass="17641">MKMTESKPIETLNPVKDAKIQYKQRFGVIAGYLPKDIQHIGKWLSTTAEAAQKEKKKQGAEYTMAYSILQMKAMLIKNRSLEIQVAAMIHEALAIHKAYEPHVQYTIASLDDLFVAMNYIIQRAPEFEPKVSHTAFPMSRPVCLYDGDIIRLVSI</sequence>
<dbReference type="KEGG" id="lnu:N7U66_01640"/>
<dbReference type="AlphaFoldDB" id="A0A9E8MY71"/>
<dbReference type="InterPro" id="IPR022237">
    <property type="entry name" value="PsiD-like"/>
</dbReference>
<dbReference type="RefSeq" id="WP_267677041.1">
    <property type="nucleotide sequence ID" value="NZ_CP113088.1"/>
</dbReference>
<evidence type="ECO:0000313" key="3">
    <source>
        <dbReference type="Proteomes" id="UP001164705"/>
    </source>
</evidence>
<protein>
    <submittedName>
        <fullName evidence="2">Phophatidylserine decarboxylase associated domain-containing protein</fullName>
    </submittedName>
</protein>
<proteinExistence type="predicted"/>
<dbReference type="Pfam" id="PF12588">
    <property type="entry name" value="PSDC"/>
    <property type="match status" value="1"/>
</dbReference>
<name>A0A9E8MY71_9FLAO</name>
<accession>A0A9E8MY71</accession>
<evidence type="ECO:0000313" key="2">
    <source>
        <dbReference type="EMBL" id="WAC02444.1"/>
    </source>
</evidence>
<dbReference type="Proteomes" id="UP001164705">
    <property type="component" value="Chromosome"/>
</dbReference>
<gene>
    <name evidence="2" type="ORF">N7U66_01640</name>
</gene>
<reference evidence="2" key="1">
    <citation type="submission" date="2022-11" db="EMBL/GenBank/DDBJ databases">
        <title>Lacinutrix neustonica HL-RS19T sp. nov., isolated from the surface microlayer sample of brackish Lake Shihwa.</title>
        <authorList>
            <person name="Choi J.Y."/>
            <person name="Hwang C.Y."/>
        </authorList>
    </citation>
    <scope>NUCLEOTIDE SEQUENCE</scope>
    <source>
        <strain evidence="2">HL-RS19</strain>
    </source>
</reference>
<keyword evidence="3" id="KW-1185">Reference proteome</keyword>
<dbReference type="EMBL" id="CP113088">
    <property type="protein sequence ID" value="WAC02444.1"/>
    <property type="molecule type" value="Genomic_DNA"/>
</dbReference>
<organism evidence="2 3">
    <name type="scientific">Lacinutrix neustonica</name>
    <dbReference type="NCBI Taxonomy" id="2980107"/>
    <lineage>
        <taxon>Bacteria</taxon>
        <taxon>Pseudomonadati</taxon>
        <taxon>Bacteroidota</taxon>
        <taxon>Flavobacteriia</taxon>
        <taxon>Flavobacteriales</taxon>
        <taxon>Flavobacteriaceae</taxon>
        <taxon>Lacinutrix</taxon>
    </lineage>
</organism>
<evidence type="ECO:0000259" key="1">
    <source>
        <dbReference type="Pfam" id="PF12588"/>
    </source>
</evidence>
<feature type="domain" description="L-tryptophan decarboxylase PsiD-like" evidence="1">
    <location>
        <begin position="69"/>
        <end position="139"/>
    </location>
</feature>